<gene>
    <name evidence="1" type="ORF">Rsw2DRAFT_2806</name>
</gene>
<dbReference type="Proteomes" id="UP000010121">
    <property type="component" value="Unassembled WGS sequence"/>
</dbReference>
<organism evidence="1 2">
    <name type="scientific">Rhodobacter ferrooxidans</name>
    <dbReference type="NCBI Taxonomy" id="371731"/>
    <lineage>
        <taxon>Bacteria</taxon>
        <taxon>Pseudomonadati</taxon>
        <taxon>Pseudomonadota</taxon>
        <taxon>Alphaproteobacteria</taxon>
        <taxon>Rhodobacterales</taxon>
        <taxon>Rhodobacter group</taxon>
        <taxon>Rhodobacter</taxon>
    </lineage>
</organism>
<reference evidence="1 2" key="1">
    <citation type="submission" date="2009-08" db="EMBL/GenBank/DDBJ databases">
        <title>The draft genome of Rhodobacter sp. SW2.</title>
        <authorList>
            <consortium name="US DOE Joint Genome Institute (JGI-PGF)"/>
            <person name="Lucas S."/>
            <person name="Copeland A."/>
            <person name="Lapidus A."/>
            <person name="Glavina del Rio T."/>
            <person name="Tice H."/>
            <person name="Bruce D."/>
            <person name="Goodwin L."/>
            <person name="Pitluck S."/>
            <person name="Larimer F."/>
            <person name="Land M.L."/>
            <person name="Hauser L."/>
            <person name="Emerson D."/>
        </authorList>
    </citation>
    <scope>NUCLEOTIDE SEQUENCE [LARGE SCALE GENOMIC DNA]</scope>
    <source>
        <strain evidence="1 2">SW2</strain>
    </source>
</reference>
<sequence length="199" mass="21198">MGLLNVIRTLRLRHGLAICEIARRTGLSRNTIKKHLKAGTVEPQPACRRTGHWVGPATGRACADAARCFRRNCQPHRSVCRWRGCHLPRPAAIPAGNALAECRGHRSARARDCLPDSVRPPPGRPCRAASLGQNDLACVGGKDQRAEDQVSGGIGGHDAACATAAALNGIPRLCQNCPWICNGSRSAITSSPAAWPIRA</sequence>
<dbReference type="Gene3D" id="1.10.10.60">
    <property type="entry name" value="Homeodomain-like"/>
    <property type="match status" value="1"/>
</dbReference>
<dbReference type="EMBL" id="ACYY01000022">
    <property type="protein sequence ID" value="EEW24290.1"/>
    <property type="molecule type" value="Genomic_DNA"/>
</dbReference>
<evidence type="ECO:0000313" key="1">
    <source>
        <dbReference type="EMBL" id="EEW24290.1"/>
    </source>
</evidence>
<dbReference type="AlphaFoldDB" id="C8S428"/>
<evidence type="ECO:0000313" key="2">
    <source>
        <dbReference type="Proteomes" id="UP000010121"/>
    </source>
</evidence>
<proteinExistence type="predicted"/>
<accession>C8S428</accession>
<comment type="caution">
    <text evidence="1">The sequence shown here is derived from an EMBL/GenBank/DDBJ whole genome shotgun (WGS) entry which is preliminary data.</text>
</comment>
<protein>
    <submittedName>
        <fullName evidence="1">Putative transcriptional regulator, XRE family</fullName>
    </submittedName>
</protein>
<name>C8S428_9RHOB</name>
<keyword evidence="2" id="KW-1185">Reference proteome</keyword>